<evidence type="ECO:0000313" key="2">
    <source>
        <dbReference type="EMBL" id="SMH34740.1"/>
    </source>
</evidence>
<dbReference type="EMBL" id="FXBM01000001">
    <property type="protein sequence ID" value="SMH34740.1"/>
    <property type="molecule type" value="Genomic_DNA"/>
</dbReference>
<dbReference type="GO" id="GO:0016740">
    <property type="term" value="F:transferase activity"/>
    <property type="evidence" value="ECO:0007669"/>
    <property type="project" value="UniProtKB-KW"/>
</dbReference>
<dbReference type="Pfam" id="PF04230">
    <property type="entry name" value="PS_pyruv_trans"/>
    <property type="match status" value="1"/>
</dbReference>
<dbReference type="PANTHER" id="PTHR36836">
    <property type="entry name" value="COLANIC ACID BIOSYNTHESIS PROTEIN WCAK"/>
    <property type="match status" value="1"/>
</dbReference>
<keyword evidence="2" id="KW-0808">Transferase</keyword>
<reference evidence="3" key="1">
    <citation type="submission" date="2017-04" db="EMBL/GenBank/DDBJ databases">
        <authorList>
            <person name="Varghese N."/>
            <person name="Submissions S."/>
        </authorList>
    </citation>
    <scope>NUCLEOTIDE SEQUENCE [LARGE SCALE GENOMIC DNA]</scope>
    <source>
        <strain evidence="3">VKM Ac-2121</strain>
    </source>
</reference>
<accession>A0A1X7NAV9</accession>
<sequence>MRITLVHAYSSTNSGDGLLVEEAAGLVRDAFPTAVITLVATDPQSFDGNRFAAVLHPATGGSSGVSRVEALLRGAALVATGRRAAPLEAIIAGSDLVVAVGGGYLRGKSPVEAAKMIFAHYLQMPRAKDRTPFIYLPQSIGPLRFGSKRLVAARLRNATLVVGRDDRTVAELASDNVIRRPDMALLGLPSEWDASGVVAPSNGTPIGLVARELSSTPARIRRYRSRIGQLAVSPGFELLAQATARGNDDPSFYRTLGFDAPVRTLRAAVARESESRPQVVVSVRLHGSIQTIRSGVPSIHLSYERKGFGAYDDLGISKYVHNVFDFEPDLILSQVAELTEDPSEYWSSVGKAVGSLAEARADLVERLRRAVG</sequence>
<dbReference type="AlphaFoldDB" id="A0A1X7NAV9"/>
<dbReference type="RefSeq" id="WP_085475461.1">
    <property type="nucleotide sequence ID" value="NZ_FXBM01000001.1"/>
</dbReference>
<evidence type="ECO:0000259" key="1">
    <source>
        <dbReference type="Pfam" id="PF04230"/>
    </source>
</evidence>
<dbReference type="STRING" id="1891671.SAMN06295885_1024"/>
<dbReference type="OrthoDB" id="3733126at2"/>
<proteinExistence type="predicted"/>
<evidence type="ECO:0000313" key="3">
    <source>
        <dbReference type="Proteomes" id="UP000193711"/>
    </source>
</evidence>
<feature type="domain" description="Polysaccharide pyruvyl transferase" evidence="1">
    <location>
        <begin position="13"/>
        <end position="304"/>
    </location>
</feature>
<keyword evidence="3" id="KW-1185">Reference proteome</keyword>
<protein>
    <submittedName>
        <fullName evidence="2">Polysaccharide pyruvyl transferase family protein WcaK</fullName>
    </submittedName>
</protein>
<gene>
    <name evidence="2" type="ORF">SAMN06295885_1024</name>
</gene>
<name>A0A1X7NAV9_9MICO</name>
<dbReference type="InterPro" id="IPR007345">
    <property type="entry name" value="Polysacch_pyruvyl_Trfase"/>
</dbReference>
<dbReference type="PANTHER" id="PTHR36836:SF1">
    <property type="entry name" value="COLANIC ACID BIOSYNTHESIS PROTEIN WCAK"/>
    <property type="match status" value="1"/>
</dbReference>
<dbReference type="Proteomes" id="UP000193711">
    <property type="component" value="Unassembled WGS sequence"/>
</dbReference>
<organism evidence="2 3">
    <name type="scientific">Rathayibacter oskolensis</name>
    <dbReference type="NCBI Taxonomy" id="1891671"/>
    <lineage>
        <taxon>Bacteria</taxon>
        <taxon>Bacillati</taxon>
        <taxon>Actinomycetota</taxon>
        <taxon>Actinomycetes</taxon>
        <taxon>Micrococcales</taxon>
        <taxon>Microbacteriaceae</taxon>
        <taxon>Rathayibacter</taxon>
    </lineage>
</organism>